<comment type="similarity">
    <text evidence="6">Belongs to the class-III pyridoxal-phosphate-dependent aminotransferase family. LysJ subfamily.</text>
</comment>
<name>A0A0D6JNN3_9EURY</name>
<keyword evidence="1 6" id="KW-0963">Cytoplasm</keyword>
<evidence type="ECO:0000256" key="6">
    <source>
        <dbReference type="HAMAP-Rule" id="MF_02084"/>
    </source>
</evidence>
<dbReference type="Pfam" id="PF00202">
    <property type="entry name" value="Aminotran_3"/>
    <property type="match status" value="1"/>
</dbReference>
<dbReference type="EC" id="2.6.1.124" evidence="6"/>
<dbReference type="GO" id="GO:0042802">
    <property type="term" value="F:identical protein binding"/>
    <property type="evidence" value="ECO:0007669"/>
    <property type="project" value="TreeGrafter"/>
</dbReference>
<dbReference type="InterPro" id="IPR037537">
    <property type="entry name" value="LysJ"/>
</dbReference>
<feature type="binding site" evidence="6">
    <location>
        <position position="122"/>
    </location>
    <ligand>
        <name>pyridoxal 5'-phosphate</name>
        <dbReference type="ChEBI" id="CHEBI:597326"/>
    </ligand>
</feature>
<dbReference type="InterPro" id="IPR004636">
    <property type="entry name" value="AcOrn/SuccOrn_fam"/>
</dbReference>
<dbReference type="EMBL" id="CSTE01000001">
    <property type="protein sequence ID" value="CQR49210.1"/>
    <property type="molecule type" value="Genomic_DNA"/>
</dbReference>
<keyword evidence="8" id="KW-1185">Reference proteome</keyword>
<dbReference type="InterPro" id="IPR049704">
    <property type="entry name" value="Aminotrans_3_PPA_site"/>
</dbReference>
<dbReference type="InterPro" id="IPR050103">
    <property type="entry name" value="Class-III_PLP-dep_AT"/>
</dbReference>
<dbReference type="InterPro" id="IPR015421">
    <property type="entry name" value="PyrdxlP-dep_Trfase_major"/>
</dbReference>
<dbReference type="PANTHER" id="PTHR11986:SF79">
    <property type="entry name" value="ACETYLORNITHINE AMINOTRANSFERASE, MITOCHONDRIAL"/>
    <property type="match status" value="1"/>
</dbReference>
<dbReference type="GO" id="GO:0005737">
    <property type="term" value="C:cytoplasm"/>
    <property type="evidence" value="ECO:0007669"/>
    <property type="project" value="UniProtKB-SubCell"/>
</dbReference>
<keyword evidence="6" id="KW-0457">Lysine biosynthesis</keyword>
<keyword evidence="6" id="KW-0055">Arginine biosynthesis</keyword>
<dbReference type="GO" id="GO:0019878">
    <property type="term" value="P:lysine biosynthetic process via aminoadipic acid"/>
    <property type="evidence" value="ECO:0007669"/>
    <property type="project" value="UniProtKB-UniRule"/>
</dbReference>
<evidence type="ECO:0000256" key="4">
    <source>
        <dbReference type="ARBA" id="ARBA00022679"/>
    </source>
</evidence>
<feature type="binding site" evidence="6">
    <location>
        <begin position="95"/>
        <end position="96"/>
    </location>
    <ligand>
        <name>pyridoxal 5'-phosphate</name>
        <dbReference type="ChEBI" id="CHEBI:597326"/>
    </ligand>
</feature>
<comment type="pathway">
    <text evidence="6">Amino-acid biosynthesis; L-arginine biosynthesis.</text>
</comment>
<dbReference type="FunFam" id="3.40.640.10:FF:000004">
    <property type="entry name" value="Acetylornithine aminotransferase"/>
    <property type="match status" value="1"/>
</dbReference>
<evidence type="ECO:0000256" key="2">
    <source>
        <dbReference type="ARBA" id="ARBA00022576"/>
    </source>
</evidence>
<dbReference type="InterPro" id="IPR015424">
    <property type="entry name" value="PyrdxlP-dep_Trfase"/>
</dbReference>
<dbReference type="PANTHER" id="PTHR11986">
    <property type="entry name" value="AMINOTRANSFERASE CLASS III"/>
    <property type="match status" value="1"/>
</dbReference>
<dbReference type="InterPro" id="IPR005814">
    <property type="entry name" value="Aminotrans_3"/>
</dbReference>
<evidence type="ECO:0000256" key="5">
    <source>
        <dbReference type="ARBA" id="ARBA00022898"/>
    </source>
</evidence>
<dbReference type="CDD" id="cd00610">
    <property type="entry name" value="OAT_like"/>
    <property type="match status" value="1"/>
</dbReference>
<dbReference type="RefSeq" id="WP_089777151.1">
    <property type="nucleotide sequence ID" value="NZ_CABLRR010000001.1"/>
</dbReference>
<comment type="catalytic activity">
    <reaction evidence="6">
        <text>[amino-group carrier protein]-C-terminal-gamma-(L-ornithyl)-L-glutamate + 2-oxoglutarate = [amino-group carrier protein]-C-terminal-gamma-(L-glutamyl-5-semialdehyde)-L-glutamate + L-glutamate</text>
        <dbReference type="Rhea" id="RHEA:52672"/>
        <dbReference type="Rhea" id="RHEA-COMP:13327"/>
        <dbReference type="Rhea" id="RHEA-COMP:13328"/>
        <dbReference type="ChEBI" id="CHEBI:16810"/>
        <dbReference type="ChEBI" id="CHEBI:29985"/>
        <dbReference type="ChEBI" id="CHEBI:136761"/>
        <dbReference type="ChEBI" id="CHEBI:136763"/>
        <dbReference type="EC" id="2.6.1.124"/>
    </reaction>
</comment>
<keyword evidence="4 6" id="KW-0808">Transferase</keyword>
<comment type="function">
    <text evidence="6">Involved in both the arginine and lysine biosynthetic pathways.</text>
</comment>
<reference evidence="8" key="1">
    <citation type="submission" date="2015-03" db="EMBL/GenBank/DDBJ databases">
        <authorList>
            <person name="Urmite Genomes"/>
        </authorList>
    </citation>
    <scope>NUCLEOTIDE SEQUENCE [LARGE SCALE GENOMIC DNA]</scope>
    <source>
        <strain evidence="8">Arc-Hr</strain>
    </source>
</reference>
<comment type="catalytic activity">
    <reaction evidence="6">
        <text>[amino-group carrier protein]-C-terminal-gamma-(L-lysyl)-L-glutamate + 2-oxoglutarate = [amino-group carrier protein]-C-terminal-N-(1-carboxy-5-oxopentan-1-yl)-L-glutamine + L-glutamate</text>
        <dbReference type="Rhea" id="RHEA:41952"/>
        <dbReference type="Rhea" id="RHEA-COMP:9714"/>
        <dbReference type="Rhea" id="RHEA-COMP:9715"/>
        <dbReference type="ChEBI" id="CHEBI:16810"/>
        <dbReference type="ChEBI" id="CHEBI:29985"/>
        <dbReference type="ChEBI" id="CHEBI:78501"/>
        <dbReference type="ChEBI" id="CHEBI:78526"/>
        <dbReference type="EC" id="2.6.1.118"/>
    </reaction>
</comment>
<dbReference type="OrthoDB" id="85346at2157"/>
<feature type="binding site" evidence="6">
    <location>
        <position position="125"/>
    </location>
    <ligand>
        <name>substrate</name>
    </ligand>
</feature>
<dbReference type="UniPathway" id="UPA00068"/>
<dbReference type="Gene3D" id="3.90.1150.10">
    <property type="entry name" value="Aspartate Aminotransferase, domain 1"/>
    <property type="match status" value="1"/>
</dbReference>
<feature type="modified residue" description="N6-(pyridoxal phosphate)lysine" evidence="6">
    <location>
        <position position="236"/>
    </location>
</feature>
<comment type="subunit">
    <text evidence="6">Homodimer.</text>
</comment>
<dbReference type="UniPathway" id="UPA00033">
    <property type="reaction ID" value="UER00038"/>
</dbReference>
<dbReference type="InterPro" id="IPR015422">
    <property type="entry name" value="PyrdxlP-dep_Trfase_small"/>
</dbReference>
<gene>
    <name evidence="7" type="primary">argD_1</name>
    <name evidence="6" type="synonym">lysJ</name>
    <name evidence="7" type="ORF">BN996_00667</name>
</gene>
<comment type="subcellular location">
    <subcellularLocation>
        <location evidence="6">Cytoplasm</location>
    </subcellularLocation>
</comment>
<evidence type="ECO:0000256" key="3">
    <source>
        <dbReference type="ARBA" id="ARBA00022605"/>
    </source>
</evidence>
<dbReference type="Gene3D" id="3.40.640.10">
    <property type="entry name" value="Type I PLP-dependent aspartate aminotransferase-like (Major domain)"/>
    <property type="match status" value="1"/>
</dbReference>
<evidence type="ECO:0000256" key="1">
    <source>
        <dbReference type="ARBA" id="ARBA00022490"/>
    </source>
</evidence>
<comment type="cofactor">
    <cofactor evidence="6">
        <name>pyridoxal 5'-phosphate</name>
        <dbReference type="ChEBI" id="CHEBI:597326"/>
    </cofactor>
    <text evidence="6">Binds 1 pyridoxal phosphate per subunit.</text>
</comment>
<dbReference type="GO" id="GO:0008483">
    <property type="term" value="F:transaminase activity"/>
    <property type="evidence" value="ECO:0007669"/>
    <property type="project" value="UniProtKB-UniRule"/>
</dbReference>
<keyword evidence="5 6" id="KW-0663">Pyridoxal phosphate</keyword>
<dbReference type="PROSITE" id="PS00600">
    <property type="entry name" value="AA_TRANSFER_CLASS_3"/>
    <property type="match status" value="1"/>
</dbReference>
<sequence length="378" mass="39838">MSGFVFNEKPIAIESGEGPYLYSDDGTEYLDFGASYAVAALGHSHPAVTSAIQEQAAKLTYVQASYPVEVRTELYEKLATLAPGDISNVWLCNSGTEANEAAMKFARSATGREKIVATKRAFHGRTLGSLALTWKQKYKKPYEPVAGGVEFVSYGDEAELAEAVDDETAAVFLEPIQGEGGINPATAEYLQTARDLTEDAGAALVFDEIQTGIGRTGSLWACENAGVVPDILTSAKGIANGLPLGATLCADWIADGAASHGSTFSGGPVVCAAANATLDTIVEEDLPGHAAAVGDYLTTELEAAVEEHDLPVREVRGDGLMVGVEVKRGANRTLKHLALSEQLLALPAGRTVVRFLPPLVIEEEHADRAVDAMTNVLS</sequence>
<dbReference type="Proteomes" id="UP000198902">
    <property type="component" value="Unassembled WGS sequence"/>
</dbReference>
<accession>A0A0D6JNN3</accession>
<evidence type="ECO:0000313" key="8">
    <source>
        <dbReference type="Proteomes" id="UP000198902"/>
    </source>
</evidence>
<feature type="binding site" evidence="6">
    <location>
        <position position="262"/>
    </location>
    <ligand>
        <name>substrate</name>
    </ligand>
</feature>
<keyword evidence="2 6" id="KW-0032">Aminotransferase</keyword>
<organism evidence="7 8">
    <name type="scientific">Haloferax massiliensis</name>
    <dbReference type="NCBI Taxonomy" id="1476858"/>
    <lineage>
        <taxon>Archaea</taxon>
        <taxon>Methanobacteriati</taxon>
        <taxon>Methanobacteriota</taxon>
        <taxon>Stenosarchaea group</taxon>
        <taxon>Halobacteria</taxon>
        <taxon>Halobacteriales</taxon>
        <taxon>Haloferacaceae</taxon>
        <taxon>Haloferax</taxon>
    </lineage>
</organism>
<dbReference type="GO" id="GO:0042450">
    <property type="term" value="P:L-arginine biosynthetic process via ornithine"/>
    <property type="evidence" value="ECO:0007669"/>
    <property type="project" value="UniProtKB-UniRule"/>
</dbReference>
<protein>
    <recommendedName>
        <fullName evidence="6">Putative [LysW]-aminoadipate semialdehyde/glutamate semialdehyde transaminase</fullName>
        <ecNumber evidence="6">2.6.1.118</ecNumber>
        <ecNumber evidence="6">2.6.1.124</ecNumber>
    </recommendedName>
</protein>
<dbReference type="NCBIfam" id="TIGR00707">
    <property type="entry name" value="argD"/>
    <property type="match status" value="1"/>
</dbReference>
<dbReference type="HAMAP" id="MF_02084">
    <property type="entry name" value="LysJ_aminotrans_3"/>
    <property type="match status" value="1"/>
</dbReference>
<proteinExistence type="inferred from homology"/>
<keyword evidence="3 6" id="KW-0028">Amino-acid biosynthesis</keyword>
<comment type="pathway">
    <text evidence="6">Amino-acid biosynthesis; L-lysine biosynthesis via AAA pathway; L-lysine from L-alpha-aminoadipate (Thermus route): step 4/5.</text>
</comment>
<feature type="binding site" evidence="6">
    <location>
        <begin position="207"/>
        <end position="210"/>
    </location>
    <ligand>
        <name>pyridoxal 5'-phosphate</name>
        <dbReference type="ChEBI" id="CHEBI:597326"/>
    </ligand>
</feature>
<dbReference type="GO" id="GO:0030170">
    <property type="term" value="F:pyridoxal phosphate binding"/>
    <property type="evidence" value="ECO:0007669"/>
    <property type="project" value="InterPro"/>
</dbReference>
<evidence type="ECO:0000313" key="7">
    <source>
        <dbReference type="EMBL" id="CQR49210.1"/>
    </source>
</evidence>
<dbReference type="SUPFAM" id="SSF53383">
    <property type="entry name" value="PLP-dependent transferases"/>
    <property type="match status" value="1"/>
</dbReference>
<dbReference type="AlphaFoldDB" id="A0A0D6JNN3"/>
<dbReference type="EC" id="2.6.1.118" evidence="6"/>
<dbReference type="PIRSF" id="PIRSF000521">
    <property type="entry name" value="Transaminase_4ab_Lys_Orn"/>
    <property type="match status" value="1"/>
</dbReference>
<feature type="binding site" evidence="6">
    <location>
        <position position="263"/>
    </location>
    <ligand>
        <name>pyridoxal 5'-phosphate</name>
        <dbReference type="ChEBI" id="CHEBI:597326"/>
    </ligand>
</feature>